<sequence>MAQAGRSAAADESARSRVGAGCQGHLQSSRHDISISVTAGAGTPLPEQREREEPESVRETRGLREARGLGTRQLAEHRNRARQRQVEREACSKQNHPGGREEQD</sequence>
<evidence type="ECO:0000313" key="3">
    <source>
        <dbReference type="Proteomes" id="UP001066276"/>
    </source>
</evidence>
<proteinExistence type="predicted"/>
<keyword evidence="3" id="KW-1185">Reference proteome</keyword>
<evidence type="ECO:0000313" key="2">
    <source>
        <dbReference type="EMBL" id="KAJ1080587.1"/>
    </source>
</evidence>
<protein>
    <submittedName>
        <fullName evidence="2">Uncharacterized protein</fullName>
    </submittedName>
</protein>
<dbReference type="AlphaFoldDB" id="A0AAV7KPV0"/>
<gene>
    <name evidence="2" type="ORF">NDU88_000782</name>
</gene>
<dbReference type="EMBL" id="JANPWB010000016">
    <property type="protein sequence ID" value="KAJ1080587.1"/>
    <property type="molecule type" value="Genomic_DNA"/>
</dbReference>
<accession>A0AAV7KPV0</accession>
<feature type="region of interest" description="Disordered" evidence="1">
    <location>
        <begin position="1"/>
        <end position="104"/>
    </location>
</feature>
<feature type="compositionally biased region" description="Basic and acidic residues" evidence="1">
    <location>
        <begin position="47"/>
        <end position="67"/>
    </location>
</feature>
<reference evidence="2" key="1">
    <citation type="journal article" date="2022" name="bioRxiv">
        <title>Sequencing and chromosome-scale assembly of the giantPleurodeles waltlgenome.</title>
        <authorList>
            <person name="Brown T."/>
            <person name="Elewa A."/>
            <person name="Iarovenko S."/>
            <person name="Subramanian E."/>
            <person name="Araus A.J."/>
            <person name="Petzold A."/>
            <person name="Susuki M."/>
            <person name="Suzuki K.-i.T."/>
            <person name="Hayashi T."/>
            <person name="Toyoda A."/>
            <person name="Oliveira C."/>
            <person name="Osipova E."/>
            <person name="Leigh N.D."/>
            <person name="Simon A."/>
            <person name="Yun M.H."/>
        </authorList>
    </citation>
    <scope>NUCLEOTIDE SEQUENCE</scope>
    <source>
        <strain evidence="2">20211129_DDA</strain>
        <tissue evidence="2">Liver</tissue>
    </source>
</reference>
<name>A0AAV7KPV0_PLEWA</name>
<feature type="compositionally biased region" description="Basic and acidic residues" evidence="1">
    <location>
        <begin position="74"/>
        <end position="91"/>
    </location>
</feature>
<organism evidence="2 3">
    <name type="scientific">Pleurodeles waltl</name>
    <name type="common">Iberian ribbed newt</name>
    <dbReference type="NCBI Taxonomy" id="8319"/>
    <lineage>
        <taxon>Eukaryota</taxon>
        <taxon>Metazoa</taxon>
        <taxon>Chordata</taxon>
        <taxon>Craniata</taxon>
        <taxon>Vertebrata</taxon>
        <taxon>Euteleostomi</taxon>
        <taxon>Amphibia</taxon>
        <taxon>Batrachia</taxon>
        <taxon>Caudata</taxon>
        <taxon>Salamandroidea</taxon>
        <taxon>Salamandridae</taxon>
        <taxon>Pleurodelinae</taxon>
        <taxon>Pleurodeles</taxon>
    </lineage>
</organism>
<dbReference type="Proteomes" id="UP001066276">
    <property type="component" value="Chromosome 12"/>
</dbReference>
<feature type="compositionally biased region" description="Low complexity" evidence="1">
    <location>
        <begin position="1"/>
        <end position="11"/>
    </location>
</feature>
<evidence type="ECO:0000256" key="1">
    <source>
        <dbReference type="SAM" id="MobiDB-lite"/>
    </source>
</evidence>
<comment type="caution">
    <text evidence="2">The sequence shown here is derived from an EMBL/GenBank/DDBJ whole genome shotgun (WGS) entry which is preliminary data.</text>
</comment>